<feature type="non-terminal residue" evidence="2">
    <location>
        <position position="1"/>
    </location>
</feature>
<gene>
    <name evidence="2" type="ORF">PMAYCL1PPCAC_16524</name>
</gene>
<keyword evidence="1" id="KW-1133">Transmembrane helix</keyword>
<evidence type="ECO:0000256" key="1">
    <source>
        <dbReference type="SAM" id="Phobius"/>
    </source>
</evidence>
<dbReference type="EMBL" id="BTRK01000004">
    <property type="protein sequence ID" value="GMR46329.1"/>
    <property type="molecule type" value="Genomic_DNA"/>
</dbReference>
<dbReference type="InterPro" id="IPR019426">
    <property type="entry name" value="7TM_GPCR_serpentine_rcpt_Srv"/>
</dbReference>
<evidence type="ECO:0000313" key="3">
    <source>
        <dbReference type="Proteomes" id="UP001328107"/>
    </source>
</evidence>
<dbReference type="InterPro" id="IPR051119">
    <property type="entry name" value="Nematode_SR-like"/>
</dbReference>
<dbReference type="AlphaFoldDB" id="A0AAN5CL24"/>
<proteinExistence type="predicted"/>
<dbReference type="Pfam" id="PF10323">
    <property type="entry name" value="7TM_GPCR_Srv"/>
    <property type="match status" value="1"/>
</dbReference>
<organism evidence="2 3">
    <name type="scientific">Pristionchus mayeri</name>
    <dbReference type="NCBI Taxonomy" id="1317129"/>
    <lineage>
        <taxon>Eukaryota</taxon>
        <taxon>Metazoa</taxon>
        <taxon>Ecdysozoa</taxon>
        <taxon>Nematoda</taxon>
        <taxon>Chromadorea</taxon>
        <taxon>Rhabditida</taxon>
        <taxon>Rhabditina</taxon>
        <taxon>Diplogasteromorpha</taxon>
        <taxon>Diplogasteroidea</taxon>
        <taxon>Neodiplogasteridae</taxon>
        <taxon>Pristionchus</taxon>
    </lineage>
</organism>
<name>A0AAN5CL24_9BILA</name>
<accession>A0AAN5CL24</accession>
<evidence type="ECO:0000313" key="2">
    <source>
        <dbReference type="EMBL" id="GMR46329.1"/>
    </source>
</evidence>
<evidence type="ECO:0008006" key="4">
    <source>
        <dbReference type="Google" id="ProtNLM"/>
    </source>
</evidence>
<protein>
    <recommendedName>
        <fullName evidence="4">G protein-coupled receptor</fullName>
    </recommendedName>
</protein>
<dbReference type="Proteomes" id="UP001328107">
    <property type="component" value="Unassembled WGS sequence"/>
</dbReference>
<keyword evidence="1" id="KW-0812">Transmembrane</keyword>
<feature type="transmembrane region" description="Helical" evidence="1">
    <location>
        <begin position="12"/>
        <end position="35"/>
    </location>
</feature>
<dbReference type="PANTHER" id="PTHR31627:SF42">
    <property type="entry name" value="G_PROTEIN_RECEP_F1_2 DOMAIN-CONTAINING PROTEIN-RELATED"/>
    <property type="match status" value="1"/>
</dbReference>
<keyword evidence="3" id="KW-1185">Reference proteome</keyword>
<dbReference type="PANTHER" id="PTHR31627">
    <property type="entry name" value="SERPENTINE RECEPTOR CLASS GAMMA-RELATED"/>
    <property type="match status" value="1"/>
</dbReference>
<sequence>IYQSRKSSTYSTFFFKMTWSLAIYDISYVIIYFIIEIPQDWPCLYGFYDAINGTIIPQLHWANQWQSYLAQFSGVTAISVSRMLHVCYPTSNATRIMRSISTQITIILHGIPPLLYAL</sequence>
<keyword evidence="1" id="KW-0472">Membrane</keyword>
<reference evidence="3" key="1">
    <citation type="submission" date="2022-10" db="EMBL/GenBank/DDBJ databases">
        <title>Genome assembly of Pristionchus species.</title>
        <authorList>
            <person name="Yoshida K."/>
            <person name="Sommer R.J."/>
        </authorList>
    </citation>
    <scope>NUCLEOTIDE SEQUENCE [LARGE SCALE GENOMIC DNA]</scope>
    <source>
        <strain evidence="3">RS5460</strain>
    </source>
</reference>
<comment type="caution">
    <text evidence="2">The sequence shown here is derived from an EMBL/GenBank/DDBJ whole genome shotgun (WGS) entry which is preliminary data.</text>
</comment>